<dbReference type="EMBL" id="MFJE01000030">
    <property type="protein sequence ID" value="OGG13970.1"/>
    <property type="molecule type" value="Genomic_DNA"/>
</dbReference>
<sequence length="156" mass="17597">MFKWIAGVLAIIGILWIGSFRSRWPEPSKGVICNALPKFEDYLERIDGGKLVTVDLDSNKMAKEEMEVELRAATGLVVNVAGKYVLLTHQCGVGCQKHAIVDTEGKIIFYGLQTSKDLAFRVDSRLVMTNVTGTNKSLYYEFKNNQMNYLCEKERP</sequence>
<accession>A0A1F5ZN91</accession>
<gene>
    <name evidence="1" type="ORF">A2773_03860</name>
</gene>
<dbReference type="AlphaFoldDB" id="A0A1F5ZN91"/>
<comment type="caution">
    <text evidence="1">The sequence shown here is derived from an EMBL/GenBank/DDBJ whole genome shotgun (WGS) entry which is preliminary data.</text>
</comment>
<reference evidence="1 2" key="1">
    <citation type="journal article" date="2016" name="Nat. Commun.">
        <title>Thousands of microbial genomes shed light on interconnected biogeochemical processes in an aquifer system.</title>
        <authorList>
            <person name="Anantharaman K."/>
            <person name="Brown C.T."/>
            <person name="Hug L.A."/>
            <person name="Sharon I."/>
            <person name="Castelle C.J."/>
            <person name="Probst A.J."/>
            <person name="Thomas B.C."/>
            <person name="Singh A."/>
            <person name="Wilkins M.J."/>
            <person name="Karaoz U."/>
            <person name="Brodie E.L."/>
            <person name="Williams K.H."/>
            <person name="Hubbard S.S."/>
            <person name="Banfield J.F."/>
        </authorList>
    </citation>
    <scope>NUCLEOTIDE SEQUENCE [LARGE SCALE GENOMIC DNA]</scope>
</reference>
<dbReference type="Proteomes" id="UP000177383">
    <property type="component" value="Unassembled WGS sequence"/>
</dbReference>
<name>A0A1F5ZN91_9BACT</name>
<proteinExistence type="predicted"/>
<dbReference type="STRING" id="1798375.A2773_03860"/>
<organism evidence="1 2">
    <name type="scientific">Candidatus Gottesmanbacteria bacterium RIFCSPHIGHO2_01_FULL_39_10</name>
    <dbReference type="NCBI Taxonomy" id="1798375"/>
    <lineage>
        <taxon>Bacteria</taxon>
        <taxon>Candidatus Gottesmaniibacteriota</taxon>
    </lineage>
</organism>
<protein>
    <submittedName>
        <fullName evidence="1">Uncharacterized protein</fullName>
    </submittedName>
</protein>
<evidence type="ECO:0000313" key="1">
    <source>
        <dbReference type="EMBL" id="OGG13970.1"/>
    </source>
</evidence>
<evidence type="ECO:0000313" key="2">
    <source>
        <dbReference type="Proteomes" id="UP000177383"/>
    </source>
</evidence>